<dbReference type="Pfam" id="PF26022">
    <property type="entry name" value="CC_Liprin_beta"/>
    <property type="match status" value="1"/>
</dbReference>
<evidence type="ECO:0000313" key="4">
    <source>
        <dbReference type="EMBL" id="KAJ8972228.1"/>
    </source>
</evidence>
<feature type="region of interest" description="Disordered" evidence="2">
    <location>
        <begin position="159"/>
        <end position="205"/>
    </location>
</feature>
<dbReference type="EMBL" id="JAPWTJ010001377">
    <property type="protein sequence ID" value="KAJ8972228.1"/>
    <property type="molecule type" value="Genomic_DNA"/>
</dbReference>
<feature type="compositionally biased region" description="Low complexity" evidence="2">
    <location>
        <begin position="191"/>
        <end position="205"/>
    </location>
</feature>
<proteinExistence type="predicted"/>
<comment type="caution">
    <text evidence="4">The sequence shown here is derived from an EMBL/GenBank/DDBJ whole genome shotgun (WGS) entry which is preliminary data.</text>
</comment>
<dbReference type="InterPro" id="IPR058914">
    <property type="entry name" value="LIPB1/2_CC"/>
</dbReference>
<evidence type="ECO:0000259" key="3">
    <source>
        <dbReference type="Pfam" id="PF26022"/>
    </source>
</evidence>
<sequence length="205" mass="23950">MEGPEQIPVSKPPLNRPNRDKAPRREKTAPGSLDRRRHHQHRQERDQKSRSTHVPKSPPRIDDFPGEQDEKYRKMQYERDNLQLQVQVLTEQIEAQSDKISDLEKLLQEKKQLLSEAEDKLQREVLSRSSLETQKLELMSIMSELKLQQAALERENLELRNSQFNNNPDIKKPPIMPRMPSQPQLTSTPVQHSSNQHLNSNNCDT</sequence>
<dbReference type="InterPro" id="IPR029515">
    <property type="entry name" value="Liprin"/>
</dbReference>
<feature type="compositionally biased region" description="Polar residues" evidence="2">
    <location>
        <begin position="181"/>
        <end position="190"/>
    </location>
</feature>
<reference evidence="4" key="1">
    <citation type="journal article" date="2023" name="Insect Mol. Biol.">
        <title>Genome sequencing provides insights into the evolution of gene families encoding plant cell wall-degrading enzymes in longhorned beetles.</title>
        <authorList>
            <person name="Shin N.R."/>
            <person name="Okamura Y."/>
            <person name="Kirsch R."/>
            <person name="Pauchet Y."/>
        </authorList>
    </citation>
    <scope>NUCLEOTIDE SEQUENCE</scope>
    <source>
        <strain evidence="4">MMC_N1</strain>
    </source>
</reference>
<feature type="compositionally biased region" description="Basic and acidic residues" evidence="2">
    <location>
        <begin position="17"/>
        <end position="28"/>
    </location>
</feature>
<evidence type="ECO:0000256" key="1">
    <source>
        <dbReference type="ARBA" id="ARBA00022737"/>
    </source>
</evidence>
<dbReference type="PANTHER" id="PTHR12587:SF14">
    <property type="entry name" value="AT31531P"/>
    <property type="match status" value="1"/>
</dbReference>
<feature type="compositionally biased region" description="Basic and acidic residues" evidence="2">
    <location>
        <begin position="59"/>
        <end position="75"/>
    </location>
</feature>
<feature type="domain" description="Liprin-beta-1/2 coiled-coil" evidence="3">
    <location>
        <begin position="70"/>
        <end position="165"/>
    </location>
</feature>
<dbReference type="Proteomes" id="UP001162164">
    <property type="component" value="Unassembled WGS sequence"/>
</dbReference>
<dbReference type="PANTHER" id="PTHR12587">
    <property type="entry name" value="LAR INTERACTING PROTEIN LIP -RELATED PROTEIN"/>
    <property type="match status" value="1"/>
</dbReference>
<accession>A0ABQ9J2X2</accession>
<organism evidence="4 5">
    <name type="scientific">Molorchus minor</name>
    <dbReference type="NCBI Taxonomy" id="1323400"/>
    <lineage>
        <taxon>Eukaryota</taxon>
        <taxon>Metazoa</taxon>
        <taxon>Ecdysozoa</taxon>
        <taxon>Arthropoda</taxon>
        <taxon>Hexapoda</taxon>
        <taxon>Insecta</taxon>
        <taxon>Pterygota</taxon>
        <taxon>Neoptera</taxon>
        <taxon>Endopterygota</taxon>
        <taxon>Coleoptera</taxon>
        <taxon>Polyphaga</taxon>
        <taxon>Cucujiformia</taxon>
        <taxon>Chrysomeloidea</taxon>
        <taxon>Cerambycidae</taxon>
        <taxon>Lamiinae</taxon>
        <taxon>Monochamini</taxon>
        <taxon>Molorchus</taxon>
    </lineage>
</organism>
<evidence type="ECO:0000313" key="5">
    <source>
        <dbReference type="Proteomes" id="UP001162164"/>
    </source>
</evidence>
<keyword evidence="5" id="KW-1185">Reference proteome</keyword>
<name>A0ABQ9J2X2_9CUCU</name>
<keyword evidence="1" id="KW-0677">Repeat</keyword>
<feature type="region of interest" description="Disordered" evidence="2">
    <location>
        <begin position="1"/>
        <end position="75"/>
    </location>
</feature>
<protein>
    <recommendedName>
        <fullName evidence="3">Liprin-beta-1/2 coiled-coil domain-containing protein</fullName>
    </recommendedName>
</protein>
<feature type="compositionally biased region" description="Polar residues" evidence="2">
    <location>
        <begin position="159"/>
        <end position="168"/>
    </location>
</feature>
<evidence type="ECO:0000256" key="2">
    <source>
        <dbReference type="SAM" id="MobiDB-lite"/>
    </source>
</evidence>
<gene>
    <name evidence="4" type="ORF">NQ317_009282</name>
</gene>